<dbReference type="SUPFAM" id="SSF51735">
    <property type="entry name" value="NAD(P)-binding Rossmann-fold domains"/>
    <property type="match status" value="1"/>
</dbReference>
<comment type="cofactor">
    <cofactor evidence="1">
        <name>Mn(2+)</name>
        <dbReference type="ChEBI" id="CHEBI:29035"/>
    </cofactor>
</comment>
<feature type="domain" description="Malic enzyme NAD-binding" evidence="6">
    <location>
        <begin position="173"/>
        <end position="399"/>
    </location>
</feature>
<accession>A0A1X7N4V1</accession>
<evidence type="ECO:0000256" key="4">
    <source>
        <dbReference type="ARBA" id="ARBA00022723"/>
    </source>
</evidence>
<organism evidence="9 10">
    <name type="scientific">Methanohalophilus portucalensis FDF-1</name>
    <dbReference type="NCBI Taxonomy" id="523843"/>
    <lineage>
        <taxon>Archaea</taxon>
        <taxon>Methanobacteriati</taxon>
        <taxon>Methanobacteriota</taxon>
        <taxon>Stenosarchaea group</taxon>
        <taxon>Methanomicrobia</taxon>
        <taxon>Methanosarcinales</taxon>
        <taxon>Methanosarcinaceae</taxon>
        <taxon>Methanohalophilus</taxon>
    </lineage>
</organism>
<evidence type="ECO:0000256" key="1">
    <source>
        <dbReference type="ARBA" id="ARBA00001936"/>
    </source>
</evidence>
<evidence type="ECO:0000256" key="5">
    <source>
        <dbReference type="ARBA" id="ARBA00023002"/>
    </source>
</evidence>
<dbReference type="CDD" id="cd05311">
    <property type="entry name" value="NAD_bind_2_malic_enz"/>
    <property type="match status" value="1"/>
</dbReference>
<evidence type="ECO:0000313" key="11">
    <source>
        <dbReference type="Proteomes" id="UP000278252"/>
    </source>
</evidence>
<dbReference type="GO" id="GO:0004470">
    <property type="term" value="F:malic enzyme activity"/>
    <property type="evidence" value="ECO:0007669"/>
    <property type="project" value="InterPro"/>
</dbReference>
<dbReference type="EMBL" id="RJJH01000001">
    <property type="protein sequence ID" value="RNI13221.1"/>
    <property type="molecule type" value="Genomic_DNA"/>
</dbReference>
<feature type="domain" description="Malic enzyme N-terminal" evidence="7">
    <location>
        <begin position="28"/>
        <end position="161"/>
    </location>
</feature>
<dbReference type="PANTHER" id="PTHR43237">
    <property type="entry name" value="NADP-DEPENDENT MALIC ENZYME"/>
    <property type="match status" value="1"/>
</dbReference>
<dbReference type="FunFam" id="3.40.50.10380:FF:000003">
    <property type="entry name" value="NADP-dependent malic enzyme"/>
    <property type="match status" value="1"/>
</dbReference>
<dbReference type="PANTHER" id="PTHR43237:SF4">
    <property type="entry name" value="NADP-DEPENDENT MALIC ENZYME"/>
    <property type="match status" value="1"/>
</dbReference>
<dbReference type="InterPro" id="IPR001891">
    <property type="entry name" value="Malic_OxRdtase"/>
</dbReference>
<dbReference type="FunFam" id="3.40.50.720:FF:000095">
    <property type="entry name" value="NADP-dependent malic enzyme"/>
    <property type="match status" value="1"/>
</dbReference>
<dbReference type="PIRSF" id="PIRSF000106">
    <property type="entry name" value="ME"/>
    <property type="match status" value="1"/>
</dbReference>
<sequence length="407" mass="43496">MKNLTVKSCMQVDDSLGEESLQLHEKHHGVLEVASKVRLDNIRDLSIAYTPGVAEPCKRIAENNDDVYKYTLKENTVAIITDGSAILGLGNIGASAGLPVMEGKAIIFKELAGINAFPICLDTQDTEEIIKTVKNIAPVFGGINLEDISAPRCFEIEERLKKELPIPVTHDDQHGTAIVTIAGLLNALKLTGKKINEIKLVISGAGAAGMAIARKLLHTGVRPENLLVCDRHGIINRKRTEGMNPEKEKIAEFSNPEEIKGSLADAVAGSDVFIGVSVPEILTEDMVASMNNDAIIFAMANPIPEIMPLKAFAAGARIVATGRSDCPNQINNCLGFPGIFKGALDTRATQINLEMELAAANTLAAIVEEDGIEEDYIIPNPLDSRVVPAVAKAVADAAIKSGVARKK</sequence>
<dbReference type="GO" id="GO:0051287">
    <property type="term" value="F:NAD binding"/>
    <property type="evidence" value="ECO:0007669"/>
    <property type="project" value="InterPro"/>
</dbReference>
<keyword evidence="4" id="KW-0479">Metal-binding</keyword>
<dbReference type="EMBL" id="FXBN01000001">
    <property type="protein sequence ID" value="SMH32399.1"/>
    <property type="molecule type" value="Genomic_DNA"/>
</dbReference>
<dbReference type="Proteomes" id="UP000278252">
    <property type="component" value="Unassembled WGS sequence"/>
</dbReference>
<dbReference type="InterPro" id="IPR036291">
    <property type="entry name" value="NAD(P)-bd_dom_sf"/>
</dbReference>
<dbReference type="InterPro" id="IPR012302">
    <property type="entry name" value="Malic_NAD-bd"/>
</dbReference>
<evidence type="ECO:0000259" key="7">
    <source>
        <dbReference type="SMART" id="SM01274"/>
    </source>
</evidence>
<dbReference type="Pfam" id="PF00390">
    <property type="entry name" value="malic"/>
    <property type="match status" value="1"/>
</dbReference>
<dbReference type="InterPro" id="IPR046346">
    <property type="entry name" value="Aminoacid_DH-like_N_sf"/>
</dbReference>
<reference evidence="10" key="1">
    <citation type="submission" date="2017-04" db="EMBL/GenBank/DDBJ databases">
        <authorList>
            <person name="Varghese N."/>
            <person name="Submissions S."/>
        </authorList>
    </citation>
    <scope>NUCLEOTIDE SEQUENCE [LARGE SCALE GENOMIC DNA]</scope>
    <source>
        <strain evidence="10">FDF-1</strain>
    </source>
</reference>
<dbReference type="SMART" id="SM00919">
    <property type="entry name" value="Malic_M"/>
    <property type="match status" value="1"/>
</dbReference>
<proteinExistence type="inferred from homology"/>
<dbReference type="Gene3D" id="3.40.50.720">
    <property type="entry name" value="NAD(P)-binding Rossmann-like Domain"/>
    <property type="match status" value="1"/>
</dbReference>
<comment type="cofactor">
    <cofactor evidence="2">
        <name>Mg(2+)</name>
        <dbReference type="ChEBI" id="CHEBI:18420"/>
    </cofactor>
</comment>
<dbReference type="Pfam" id="PF03949">
    <property type="entry name" value="Malic_M"/>
    <property type="match status" value="1"/>
</dbReference>
<dbReference type="Gene3D" id="3.40.50.10380">
    <property type="entry name" value="Malic enzyme, N-terminal domain"/>
    <property type="match status" value="1"/>
</dbReference>
<dbReference type="AlphaFoldDB" id="A0A1X7N4V1"/>
<evidence type="ECO:0000313" key="8">
    <source>
        <dbReference type="EMBL" id="RNI13221.1"/>
    </source>
</evidence>
<evidence type="ECO:0000313" key="9">
    <source>
        <dbReference type="EMBL" id="SMH32399.1"/>
    </source>
</evidence>
<dbReference type="SUPFAM" id="SSF53223">
    <property type="entry name" value="Aminoacid dehydrogenase-like, N-terminal domain"/>
    <property type="match status" value="1"/>
</dbReference>
<dbReference type="InterPro" id="IPR051674">
    <property type="entry name" value="Malate_Decarboxylase"/>
</dbReference>
<dbReference type="SMART" id="SM01274">
    <property type="entry name" value="malic"/>
    <property type="match status" value="1"/>
</dbReference>
<evidence type="ECO:0000256" key="3">
    <source>
        <dbReference type="ARBA" id="ARBA00008785"/>
    </source>
</evidence>
<reference evidence="8 11" key="3">
    <citation type="submission" date="2018-10" db="EMBL/GenBank/DDBJ databases">
        <title>Cultivation of a novel Methanohalophilus strain from Kebrit Deep of the Red Sea and a genomic comparison of members of the genus Methanohalophilus.</title>
        <authorList>
            <person name="Guan Y."/>
            <person name="Ngugi D.K."/>
            <person name="Stingl U."/>
        </authorList>
    </citation>
    <scope>NUCLEOTIDE SEQUENCE [LARGE SCALE GENOMIC DNA]</scope>
    <source>
        <strain evidence="8 11">DSM 7471</strain>
    </source>
</reference>
<dbReference type="GO" id="GO:0046872">
    <property type="term" value="F:metal ion binding"/>
    <property type="evidence" value="ECO:0007669"/>
    <property type="project" value="UniProtKB-KW"/>
</dbReference>
<keyword evidence="5" id="KW-0560">Oxidoreductase</keyword>
<evidence type="ECO:0000313" key="10">
    <source>
        <dbReference type="Proteomes" id="UP000193969"/>
    </source>
</evidence>
<dbReference type="InterPro" id="IPR045213">
    <property type="entry name" value="Malic_NAD-bd_bact_type"/>
</dbReference>
<dbReference type="Proteomes" id="UP000193969">
    <property type="component" value="Unassembled WGS sequence"/>
</dbReference>
<evidence type="ECO:0000259" key="6">
    <source>
        <dbReference type="SMART" id="SM00919"/>
    </source>
</evidence>
<name>A0A1X7N4V1_9EURY</name>
<dbReference type="InterPro" id="IPR037062">
    <property type="entry name" value="Malic_N_dom_sf"/>
</dbReference>
<gene>
    <name evidence="8" type="ORF">EFE41_01140</name>
    <name evidence="9" type="ORF">SAMN06264941_0575</name>
</gene>
<comment type="similarity">
    <text evidence="3">Belongs to the malic enzymes family.</text>
</comment>
<keyword evidence="10" id="KW-1185">Reference proteome</keyword>
<reference evidence="9" key="2">
    <citation type="submission" date="2017-04" db="EMBL/GenBank/DDBJ databases">
        <authorList>
            <person name="Afonso C.L."/>
            <person name="Miller P.J."/>
            <person name="Scott M.A."/>
            <person name="Spackman E."/>
            <person name="Goraichik I."/>
            <person name="Dimitrov K.M."/>
            <person name="Suarez D.L."/>
            <person name="Swayne D.E."/>
        </authorList>
    </citation>
    <scope>NUCLEOTIDE SEQUENCE [LARGE SCALE GENOMIC DNA]</scope>
    <source>
        <strain evidence="9">FDF-1</strain>
    </source>
</reference>
<evidence type="ECO:0000256" key="2">
    <source>
        <dbReference type="ARBA" id="ARBA00001946"/>
    </source>
</evidence>
<dbReference type="InterPro" id="IPR012301">
    <property type="entry name" value="Malic_N_dom"/>
</dbReference>
<dbReference type="GO" id="GO:0016616">
    <property type="term" value="F:oxidoreductase activity, acting on the CH-OH group of donors, NAD or NADP as acceptor"/>
    <property type="evidence" value="ECO:0007669"/>
    <property type="project" value="InterPro"/>
</dbReference>
<protein>
    <submittedName>
        <fullName evidence="9">Malate dehydrogenase (Oxaloacetate-decarboxylating)</fullName>
    </submittedName>
    <submittedName>
        <fullName evidence="8">NADP-dependent malic enzyme</fullName>
    </submittedName>
</protein>